<dbReference type="PANTHER" id="PTHR34069">
    <property type="entry name" value="3-OXOACYL-[ACYL-CARRIER-PROTEIN] SYNTHASE 3"/>
    <property type="match status" value="1"/>
</dbReference>
<dbReference type="Pfam" id="PF08545">
    <property type="entry name" value="ACP_syn_III"/>
    <property type="match status" value="1"/>
</dbReference>
<dbReference type="Proteomes" id="UP001139353">
    <property type="component" value="Unassembled WGS sequence"/>
</dbReference>
<dbReference type="RefSeq" id="WP_275681026.1">
    <property type="nucleotide sequence ID" value="NZ_JAJLJH010000001.1"/>
</dbReference>
<evidence type="ECO:0000313" key="3">
    <source>
        <dbReference type="Proteomes" id="UP001139353"/>
    </source>
</evidence>
<dbReference type="GO" id="GO:0044550">
    <property type="term" value="P:secondary metabolite biosynthetic process"/>
    <property type="evidence" value="ECO:0007669"/>
    <property type="project" value="TreeGrafter"/>
</dbReference>
<dbReference type="PANTHER" id="PTHR34069:SF3">
    <property type="entry name" value="ACYL-COA:ACYL-COA ALKYLTRANSFERASE"/>
    <property type="match status" value="1"/>
</dbReference>
<dbReference type="GO" id="GO:0006633">
    <property type="term" value="P:fatty acid biosynthetic process"/>
    <property type="evidence" value="ECO:0007669"/>
    <property type="project" value="InterPro"/>
</dbReference>
<accession>A0A9X2BXW1</accession>
<sequence>MSDAHRPLVGLLGLGHAVPATIRTNDDPLFDWIKANQPNGNALFAGYVDRHVLGPDEAIEDCMVAAAKSALANARLAAADVDVVLGFASVSDYLSPNSLARVHAVLGLAPSCWVLPVNADFSNHSAALMLADGLVAAGRARNVLVVCGSNWTRHVSSHSPECVSAGDGAGAAVIGLTHDRTRWRVADREATFQTSGYGNMTMQGDALTVQAPPMPLPVSACYSEPYYHITPDGLAEFKTFGVDEPPAIVARLLERNAIAANTVAIIPYQASSTLLDAWDKALQPRQMLHTLAAYGNMVIANLAVNLSARSADIEGDCAVLLGLGPEPHATALLLRRDHA</sequence>
<feature type="domain" description="Beta-ketoacyl-[acyl-carrier-protein] synthase III N-terminal" evidence="1">
    <location>
        <begin position="126"/>
        <end position="184"/>
    </location>
</feature>
<gene>
    <name evidence="2" type="ORF">LPC04_04720</name>
</gene>
<organism evidence="2 3">
    <name type="scientific">Scleromatobacter humisilvae</name>
    <dbReference type="NCBI Taxonomy" id="2897159"/>
    <lineage>
        <taxon>Bacteria</taxon>
        <taxon>Pseudomonadati</taxon>
        <taxon>Pseudomonadota</taxon>
        <taxon>Betaproteobacteria</taxon>
        <taxon>Burkholderiales</taxon>
        <taxon>Sphaerotilaceae</taxon>
        <taxon>Scleromatobacter</taxon>
    </lineage>
</organism>
<dbReference type="EMBL" id="JAJLJH010000001">
    <property type="protein sequence ID" value="MCK9685008.1"/>
    <property type="molecule type" value="Genomic_DNA"/>
</dbReference>
<evidence type="ECO:0000259" key="1">
    <source>
        <dbReference type="Pfam" id="PF08545"/>
    </source>
</evidence>
<dbReference type="Gene3D" id="3.40.47.10">
    <property type="match status" value="2"/>
</dbReference>
<dbReference type="SUPFAM" id="SSF53901">
    <property type="entry name" value="Thiolase-like"/>
    <property type="match status" value="2"/>
</dbReference>
<dbReference type="InterPro" id="IPR016039">
    <property type="entry name" value="Thiolase-like"/>
</dbReference>
<protein>
    <recommendedName>
        <fullName evidence="1">Beta-ketoacyl-[acyl-carrier-protein] synthase III N-terminal domain-containing protein</fullName>
    </recommendedName>
</protein>
<evidence type="ECO:0000313" key="2">
    <source>
        <dbReference type="EMBL" id="MCK9685008.1"/>
    </source>
</evidence>
<keyword evidence="3" id="KW-1185">Reference proteome</keyword>
<proteinExistence type="predicted"/>
<name>A0A9X2BXW1_9BURK</name>
<reference evidence="2" key="1">
    <citation type="submission" date="2021-11" db="EMBL/GenBank/DDBJ databases">
        <title>BS-T2-15 a new species belonging to the Comamonadaceae family isolated from the soil of a French oak forest.</title>
        <authorList>
            <person name="Mieszkin S."/>
            <person name="Alain K."/>
        </authorList>
    </citation>
    <scope>NUCLEOTIDE SEQUENCE</scope>
    <source>
        <strain evidence="2">BS-T2-15</strain>
    </source>
</reference>
<dbReference type="GO" id="GO:0004315">
    <property type="term" value="F:3-oxoacyl-[acyl-carrier-protein] synthase activity"/>
    <property type="evidence" value="ECO:0007669"/>
    <property type="project" value="InterPro"/>
</dbReference>
<dbReference type="AlphaFoldDB" id="A0A9X2BXW1"/>
<dbReference type="InterPro" id="IPR013751">
    <property type="entry name" value="ACP_syn_III_N"/>
</dbReference>
<comment type="caution">
    <text evidence="2">The sequence shown here is derived from an EMBL/GenBank/DDBJ whole genome shotgun (WGS) entry which is preliminary data.</text>
</comment>